<gene>
    <name evidence="8" type="ORF">BGO89_08225</name>
</gene>
<proteinExistence type="predicted"/>
<evidence type="ECO:0000256" key="1">
    <source>
        <dbReference type="ARBA" id="ARBA00004236"/>
    </source>
</evidence>
<keyword evidence="6" id="KW-1133">Transmembrane helix</keyword>
<feature type="domain" description="Glycosyltransferase 2-like" evidence="7">
    <location>
        <begin position="36"/>
        <end position="196"/>
    </location>
</feature>
<evidence type="ECO:0000256" key="5">
    <source>
        <dbReference type="ARBA" id="ARBA00023136"/>
    </source>
</evidence>
<dbReference type="InterPro" id="IPR029044">
    <property type="entry name" value="Nucleotide-diphossugar_trans"/>
</dbReference>
<accession>A0A1M3L3N4</accession>
<keyword evidence="3" id="KW-0328">Glycosyltransferase</keyword>
<dbReference type="EMBL" id="MKVH01000008">
    <property type="protein sequence ID" value="OJX59969.1"/>
    <property type="molecule type" value="Genomic_DNA"/>
</dbReference>
<evidence type="ECO:0000313" key="9">
    <source>
        <dbReference type="Proteomes" id="UP000184233"/>
    </source>
</evidence>
<organism evidence="8 9">
    <name type="scientific">Candidatus Kapaibacterium thiocyanatum</name>
    <dbReference type="NCBI Taxonomy" id="1895771"/>
    <lineage>
        <taxon>Bacteria</taxon>
        <taxon>Pseudomonadati</taxon>
        <taxon>Candidatus Kapaibacteriota</taxon>
        <taxon>Candidatus Kapaibacteriia</taxon>
        <taxon>Candidatus Kapaibacteriales</taxon>
        <taxon>Candidatus Kapaibacteriaceae</taxon>
        <taxon>Candidatus Kapaibacterium</taxon>
    </lineage>
</organism>
<comment type="subcellular location">
    <subcellularLocation>
        <location evidence="1">Cell membrane</location>
    </subcellularLocation>
</comment>
<dbReference type="InterPro" id="IPR001173">
    <property type="entry name" value="Glyco_trans_2-like"/>
</dbReference>
<sequence length="357" mass="39066">MTIVLTIVTILLCCTGCIVLHRRRTAVYPRTERTISIVVPARNEAHNLPRLLSSIQPYRALVRDIVVVDDASTDATPDIAHSFGATVVQPPPLQAGWTGKAWACHHGAQSTDADVLCFLDADTWFEGRALPGLLERYRPGTVLSVLPYHRVVAWYEQASLFFNLLMAMGSDAFTIGTATPRLFGQCMVVDRDAYIRVGGHAAVRGQILENFHMTDLFFAHGIPTASIAGRDILAMRMYTGGLAQVIQGWSKAFTRGAGASRPYTVLLTSLWLTGMIVAPALFVLGPWYGLAAWIAACSVLVTMRPLVGTYRPWAVLLYPIPLSLFVVVFFRALILQRRGTAVAWKGRSVDQPGIGDA</sequence>
<keyword evidence="4" id="KW-0808">Transferase</keyword>
<comment type="caution">
    <text evidence="8">The sequence shown here is derived from an EMBL/GenBank/DDBJ whole genome shotgun (WGS) entry which is preliminary data.</text>
</comment>
<feature type="transmembrane region" description="Helical" evidence="6">
    <location>
        <begin position="313"/>
        <end position="334"/>
    </location>
</feature>
<evidence type="ECO:0000313" key="8">
    <source>
        <dbReference type="EMBL" id="OJX59969.1"/>
    </source>
</evidence>
<name>A0A1M3L3N4_9BACT</name>
<evidence type="ECO:0000256" key="3">
    <source>
        <dbReference type="ARBA" id="ARBA00022676"/>
    </source>
</evidence>
<dbReference type="Proteomes" id="UP000184233">
    <property type="component" value="Unassembled WGS sequence"/>
</dbReference>
<dbReference type="AlphaFoldDB" id="A0A1M3L3N4"/>
<evidence type="ECO:0000259" key="7">
    <source>
        <dbReference type="Pfam" id="PF00535"/>
    </source>
</evidence>
<dbReference type="Pfam" id="PF00535">
    <property type="entry name" value="Glycos_transf_2"/>
    <property type="match status" value="1"/>
</dbReference>
<dbReference type="Gene3D" id="3.90.550.10">
    <property type="entry name" value="Spore Coat Polysaccharide Biosynthesis Protein SpsA, Chain A"/>
    <property type="match status" value="1"/>
</dbReference>
<feature type="transmembrane region" description="Helical" evidence="6">
    <location>
        <begin position="290"/>
        <end position="307"/>
    </location>
</feature>
<evidence type="ECO:0000256" key="2">
    <source>
        <dbReference type="ARBA" id="ARBA00022475"/>
    </source>
</evidence>
<dbReference type="STRING" id="1895771.BGO89_08225"/>
<keyword evidence="5 6" id="KW-0472">Membrane</keyword>
<keyword evidence="6" id="KW-0812">Transmembrane</keyword>
<dbReference type="GO" id="GO:0005886">
    <property type="term" value="C:plasma membrane"/>
    <property type="evidence" value="ECO:0007669"/>
    <property type="project" value="UniProtKB-SubCell"/>
</dbReference>
<protein>
    <recommendedName>
        <fullName evidence="7">Glycosyltransferase 2-like domain-containing protein</fullName>
    </recommendedName>
</protein>
<keyword evidence="2" id="KW-1003">Cell membrane</keyword>
<dbReference type="PANTHER" id="PTHR43646">
    <property type="entry name" value="GLYCOSYLTRANSFERASE"/>
    <property type="match status" value="1"/>
</dbReference>
<evidence type="ECO:0000256" key="4">
    <source>
        <dbReference type="ARBA" id="ARBA00022679"/>
    </source>
</evidence>
<dbReference type="SUPFAM" id="SSF53448">
    <property type="entry name" value="Nucleotide-diphospho-sugar transferases"/>
    <property type="match status" value="1"/>
</dbReference>
<evidence type="ECO:0000256" key="6">
    <source>
        <dbReference type="SAM" id="Phobius"/>
    </source>
</evidence>
<dbReference type="GO" id="GO:0016757">
    <property type="term" value="F:glycosyltransferase activity"/>
    <property type="evidence" value="ECO:0007669"/>
    <property type="project" value="UniProtKB-KW"/>
</dbReference>
<dbReference type="PANTHER" id="PTHR43646:SF2">
    <property type="entry name" value="GLYCOSYLTRANSFERASE 2-LIKE DOMAIN-CONTAINING PROTEIN"/>
    <property type="match status" value="1"/>
</dbReference>
<reference evidence="8 9" key="1">
    <citation type="submission" date="2016-09" db="EMBL/GenBank/DDBJ databases">
        <title>Genome-resolved meta-omics ties microbial dynamics to process performance in biotechnology for thiocyanate degradation.</title>
        <authorList>
            <person name="Kantor R.S."/>
            <person name="Huddy R.J."/>
            <person name="Iyer R."/>
            <person name="Thomas B.C."/>
            <person name="Brown C.T."/>
            <person name="Anantharaman K."/>
            <person name="Tringe S."/>
            <person name="Hettich R.L."/>
            <person name="Harrison S.T."/>
            <person name="Banfield J.F."/>
        </authorList>
    </citation>
    <scope>NUCLEOTIDE SEQUENCE [LARGE SCALE GENOMIC DNA]</scope>
    <source>
        <strain evidence="8">59-99</strain>
    </source>
</reference>